<dbReference type="InParanoid" id="A0A0V0QZX7"/>
<dbReference type="EMBL" id="LDAU01000079">
    <property type="protein sequence ID" value="KRX07852.1"/>
    <property type="molecule type" value="Genomic_DNA"/>
</dbReference>
<protein>
    <recommendedName>
        <fullName evidence="3">Insulin-like growth factor binding protein, N-terminal</fullName>
    </recommendedName>
</protein>
<dbReference type="OrthoDB" id="6421645at2759"/>
<comment type="caution">
    <text evidence="1">The sequence shown here is derived from an EMBL/GenBank/DDBJ whole genome shotgun (WGS) entry which is preliminary data.</text>
</comment>
<sequence>MHSGKCDIACGDQGCNSQDECNNCIQNYLLINGYCIQNPYICQECKQIIYQYDKLTQYQKGFYYEFYQQNNIDCPPNYYKCLDQQQSQDTFKNCYEWKYKVNLLDLCINSQEYAYQEKI</sequence>
<organism evidence="1 2">
    <name type="scientific">Pseudocohnilembus persalinus</name>
    <name type="common">Ciliate</name>
    <dbReference type="NCBI Taxonomy" id="266149"/>
    <lineage>
        <taxon>Eukaryota</taxon>
        <taxon>Sar</taxon>
        <taxon>Alveolata</taxon>
        <taxon>Ciliophora</taxon>
        <taxon>Intramacronucleata</taxon>
        <taxon>Oligohymenophorea</taxon>
        <taxon>Scuticociliatia</taxon>
        <taxon>Philasterida</taxon>
        <taxon>Pseudocohnilembidae</taxon>
        <taxon>Pseudocohnilembus</taxon>
    </lineage>
</organism>
<accession>A0A0V0QZX7</accession>
<evidence type="ECO:0000313" key="2">
    <source>
        <dbReference type="Proteomes" id="UP000054937"/>
    </source>
</evidence>
<reference evidence="1 2" key="1">
    <citation type="journal article" date="2015" name="Sci. Rep.">
        <title>Genome of the facultative scuticociliatosis pathogen Pseudocohnilembus persalinus provides insight into its virulence through horizontal gene transfer.</title>
        <authorList>
            <person name="Xiong J."/>
            <person name="Wang G."/>
            <person name="Cheng J."/>
            <person name="Tian M."/>
            <person name="Pan X."/>
            <person name="Warren A."/>
            <person name="Jiang C."/>
            <person name="Yuan D."/>
            <person name="Miao W."/>
        </authorList>
    </citation>
    <scope>NUCLEOTIDE SEQUENCE [LARGE SCALE GENOMIC DNA]</scope>
    <source>
        <strain evidence="1">36N120E</strain>
    </source>
</reference>
<gene>
    <name evidence="1" type="ORF">PPERSA_10136</name>
</gene>
<dbReference type="Proteomes" id="UP000054937">
    <property type="component" value="Unassembled WGS sequence"/>
</dbReference>
<proteinExistence type="predicted"/>
<evidence type="ECO:0008006" key="3">
    <source>
        <dbReference type="Google" id="ProtNLM"/>
    </source>
</evidence>
<dbReference type="AlphaFoldDB" id="A0A0V0QZX7"/>
<name>A0A0V0QZX7_PSEPJ</name>
<keyword evidence="2" id="KW-1185">Reference proteome</keyword>
<evidence type="ECO:0000313" key="1">
    <source>
        <dbReference type="EMBL" id="KRX07852.1"/>
    </source>
</evidence>